<keyword evidence="4" id="KW-1185">Reference proteome</keyword>
<dbReference type="GO" id="GO:0003676">
    <property type="term" value="F:nucleic acid binding"/>
    <property type="evidence" value="ECO:0007669"/>
    <property type="project" value="InterPro"/>
</dbReference>
<feature type="compositionally biased region" description="Acidic residues" evidence="1">
    <location>
        <begin position="91"/>
        <end position="102"/>
    </location>
</feature>
<dbReference type="InterPro" id="IPR000467">
    <property type="entry name" value="G_patch_dom"/>
</dbReference>
<dbReference type="PANTHER" id="PTHR20923">
    <property type="entry name" value="BAT4 PROTEIN-RELATED"/>
    <property type="match status" value="1"/>
</dbReference>
<dbReference type="PANTHER" id="PTHR20923:SF1">
    <property type="entry name" value="G PATCH DOMAIN AND ANKYRIN REPEAT-CONTAINING PROTEIN 1"/>
    <property type="match status" value="1"/>
</dbReference>
<dbReference type="Pfam" id="PF01585">
    <property type="entry name" value="G-patch"/>
    <property type="match status" value="1"/>
</dbReference>
<feature type="compositionally biased region" description="Low complexity" evidence="1">
    <location>
        <begin position="106"/>
        <end position="118"/>
    </location>
</feature>
<reference evidence="3 4" key="1">
    <citation type="submission" date="2017-06" db="EMBL/GenBank/DDBJ databases">
        <title>Ant-infecting Ophiocordyceps genomes reveal a high diversity of potential behavioral manipulation genes and a possible major role for enterotoxins.</title>
        <authorList>
            <person name="De Bekker C."/>
            <person name="Evans H.C."/>
            <person name="Brachmann A."/>
            <person name="Hughes D.P."/>
        </authorList>
    </citation>
    <scope>NUCLEOTIDE SEQUENCE [LARGE SCALE GENOMIC DNA]</scope>
    <source>
        <strain evidence="3 4">Map64</strain>
    </source>
</reference>
<dbReference type="Proteomes" id="UP000226192">
    <property type="component" value="Unassembled WGS sequence"/>
</dbReference>
<evidence type="ECO:0000313" key="3">
    <source>
        <dbReference type="EMBL" id="PHH61091.1"/>
    </source>
</evidence>
<organism evidence="3 4">
    <name type="scientific">Ophiocordyceps australis</name>
    <dbReference type="NCBI Taxonomy" id="1399860"/>
    <lineage>
        <taxon>Eukaryota</taxon>
        <taxon>Fungi</taxon>
        <taxon>Dikarya</taxon>
        <taxon>Ascomycota</taxon>
        <taxon>Pezizomycotina</taxon>
        <taxon>Sordariomycetes</taxon>
        <taxon>Hypocreomycetidae</taxon>
        <taxon>Hypocreales</taxon>
        <taxon>Ophiocordycipitaceae</taxon>
        <taxon>Ophiocordyceps</taxon>
    </lineage>
</organism>
<dbReference type="PROSITE" id="PS50174">
    <property type="entry name" value="G_PATCH"/>
    <property type="match status" value="1"/>
</dbReference>
<accession>A0A2C5Y2I3</accession>
<name>A0A2C5Y2I3_9HYPO</name>
<proteinExistence type="predicted"/>
<evidence type="ECO:0000259" key="2">
    <source>
        <dbReference type="PROSITE" id="PS50174"/>
    </source>
</evidence>
<comment type="caution">
    <text evidence="3">The sequence shown here is derived from an EMBL/GenBank/DDBJ whole genome shotgun (WGS) entry which is preliminary data.</text>
</comment>
<sequence>MQPSGDKPGRQEQHQDNVPLHHKKPFGAGLKRTRVEFVRATEPDDSAARERFSEREQEKGRMIADIYASIVLRDGSGSSSTKGQRQREQGPDDDDGDDDDKDEWTCAVCSVSVSASSSQRAHESSLAHQVSLAHSHPPSAIDRSRMGLRTLQAQGWNPDARQGLGPHGQGLRFPVRATVKEDGLGIGAAAALAEAAQKRQGKSAQRVEATGCQRPQRNMTAKQRRAEAERQRRQAERLEAEIFGSVQVQKYLVGDGSDNRL</sequence>
<dbReference type="OrthoDB" id="20282at2759"/>
<feature type="domain" description="G-patch" evidence="2">
    <location>
        <begin position="143"/>
        <end position="191"/>
    </location>
</feature>
<dbReference type="EMBL" id="NJET01000117">
    <property type="protein sequence ID" value="PHH61091.1"/>
    <property type="molecule type" value="Genomic_DNA"/>
</dbReference>
<feature type="compositionally biased region" description="Basic and acidic residues" evidence="1">
    <location>
        <begin position="224"/>
        <end position="233"/>
    </location>
</feature>
<feature type="region of interest" description="Disordered" evidence="1">
    <location>
        <begin position="198"/>
        <end position="233"/>
    </location>
</feature>
<evidence type="ECO:0000313" key="4">
    <source>
        <dbReference type="Proteomes" id="UP000226192"/>
    </source>
</evidence>
<gene>
    <name evidence="3" type="ORF">CDD81_802</name>
</gene>
<dbReference type="InterPro" id="IPR039146">
    <property type="entry name" value="GPANK1"/>
</dbReference>
<evidence type="ECO:0000256" key="1">
    <source>
        <dbReference type="SAM" id="MobiDB-lite"/>
    </source>
</evidence>
<feature type="region of interest" description="Disordered" evidence="1">
    <location>
        <begin position="1"/>
        <end position="146"/>
    </location>
</feature>
<protein>
    <recommendedName>
        <fullName evidence="2">G-patch domain-containing protein</fullName>
    </recommendedName>
</protein>
<feature type="compositionally biased region" description="Basic and acidic residues" evidence="1">
    <location>
        <begin position="33"/>
        <end position="62"/>
    </location>
</feature>
<dbReference type="AlphaFoldDB" id="A0A2C5Y2I3"/>
<dbReference type="SMART" id="SM00443">
    <property type="entry name" value="G_patch"/>
    <property type="match status" value="1"/>
</dbReference>